<feature type="compositionally biased region" description="Acidic residues" evidence="1">
    <location>
        <begin position="56"/>
        <end position="65"/>
    </location>
</feature>
<evidence type="ECO:0000256" key="1">
    <source>
        <dbReference type="SAM" id="MobiDB-lite"/>
    </source>
</evidence>
<feature type="region of interest" description="Disordered" evidence="1">
    <location>
        <begin position="49"/>
        <end position="88"/>
    </location>
</feature>
<dbReference type="Proteomes" id="UP001360560">
    <property type="component" value="Unassembled WGS sequence"/>
</dbReference>
<dbReference type="AlphaFoldDB" id="A0AAV5QWA5"/>
<dbReference type="RefSeq" id="XP_064856074.1">
    <property type="nucleotide sequence ID" value="XM_065000002.1"/>
</dbReference>
<evidence type="ECO:0000313" key="2">
    <source>
        <dbReference type="EMBL" id="GMM39079.1"/>
    </source>
</evidence>
<keyword evidence="3" id="KW-1185">Reference proteome</keyword>
<evidence type="ECO:0000313" key="3">
    <source>
        <dbReference type="Proteomes" id="UP001360560"/>
    </source>
</evidence>
<comment type="caution">
    <text evidence="2">The sequence shown here is derived from an EMBL/GenBank/DDBJ whole genome shotgun (WGS) entry which is preliminary data.</text>
</comment>
<accession>A0AAV5QWA5</accession>
<protein>
    <submittedName>
        <fullName evidence="2">Uncharacterized protein</fullName>
    </submittedName>
</protein>
<dbReference type="GeneID" id="90077067"/>
<organism evidence="2 3">
    <name type="scientific">Saccharomycopsis crataegensis</name>
    <dbReference type="NCBI Taxonomy" id="43959"/>
    <lineage>
        <taxon>Eukaryota</taxon>
        <taxon>Fungi</taxon>
        <taxon>Dikarya</taxon>
        <taxon>Ascomycota</taxon>
        <taxon>Saccharomycotina</taxon>
        <taxon>Saccharomycetes</taxon>
        <taxon>Saccharomycopsidaceae</taxon>
        <taxon>Saccharomycopsis</taxon>
    </lineage>
</organism>
<dbReference type="EMBL" id="BTFZ01000020">
    <property type="protein sequence ID" value="GMM39079.1"/>
    <property type="molecule type" value="Genomic_DNA"/>
</dbReference>
<reference evidence="2 3" key="1">
    <citation type="journal article" date="2023" name="Elife">
        <title>Identification of key yeast species and microbe-microbe interactions impacting larval growth of Drosophila in the wild.</title>
        <authorList>
            <person name="Mure A."/>
            <person name="Sugiura Y."/>
            <person name="Maeda R."/>
            <person name="Honda K."/>
            <person name="Sakurai N."/>
            <person name="Takahashi Y."/>
            <person name="Watada M."/>
            <person name="Katoh T."/>
            <person name="Gotoh A."/>
            <person name="Gotoh Y."/>
            <person name="Taniguchi I."/>
            <person name="Nakamura K."/>
            <person name="Hayashi T."/>
            <person name="Katayama T."/>
            <person name="Uemura T."/>
            <person name="Hattori Y."/>
        </authorList>
    </citation>
    <scope>NUCLEOTIDE SEQUENCE [LARGE SCALE GENOMIC DNA]</scope>
    <source>
        <strain evidence="2 3">SC-9</strain>
    </source>
</reference>
<name>A0AAV5QWA5_9ASCO</name>
<proteinExistence type="predicted"/>
<gene>
    <name evidence="2" type="ORF">DASC09_064180</name>
</gene>
<sequence length="108" mass="12317">MINDEKHTIYELSSSYSSSDDDGPILSFSLSLKVSQGFSWNQDLFASEYQQSRANDDDDQSEDDKETSVQDNIKVIHQKRRHSANNSRDGYNCVEVSEIIVDDDGFEE</sequence>